<evidence type="ECO:0000256" key="1">
    <source>
        <dbReference type="ARBA" id="ARBA00022649"/>
    </source>
</evidence>
<dbReference type="InterPro" id="IPR002716">
    <property type="entry name" value="PIN_dom"/>
</dbReference>
<dbReference type="GO" id="GO:0090729">
    <property type="term" value="F:toxin activity"/>
    <property type="evidence" value="ECO:0007669"/>
    <property type="project" value="UniProtKB-KW"/>
</dbReference>
<dbReference type="InterPro" id="IPR052106">
    <property type="entry name" value="PINc/VapC_TA"/>
</dbReference>
<keyword evidence="5 6" id="KW-0460">Magnesium</keyword>
<sequence>MTTRHLLDSSTLLYAVGEEHPLREPCHRWLTAATEGIVQLEASVEAGQEFLFHRMRRVGRAQAALEFEALDGFLVWHAFDAQVLRRSAELTVRCPIGGRDAVHAATALEAGFSEIVSADRDFESVPGLTLRHPTDLPGA</sequence>
<feature type="binding site" evidence="6">
    <location>
        <position position="100"/>
    </location>
    <ligand>
        <name>Mg(2+)</name>
        <dbReference type="ChEBI" id="CHEBI:18420"/>
    </ligand>
</feature>
<evidence type="ECO:0000313" key="9">
    <source>
        <dbReference type="Proteomes" id="UP000198122"/>
    </source>
</evidence>
<keyword evidence="1 6" id="KW-1277">Toxin-antitoxin system</keyword>
<dbReference type="GO" id="GO:0000287">
    <property type="term" value="F:magnesium ion binding"/>
    <property type="evidence" value="ECO:0007669"/>
    <property type="project" value="UniProtKB-UniRule"/>
</dbReference>
<dbReference type="Proteomes" id="UP000198122">
    <property type="component" value="Unassembled WGS sequence"/>
</dbReference>
<evidence type="ECO:0000256" key="6">
    <source>
        <dbReference type="HAMAP-Rule" id="MF_00265"/>
    </source>
</evidence>
<dbReference type="GO" id="GO:0016787">
    <property type="term" value="F:hydrolase activity"/>
    <property type="evidence" value="ECO:0007669"/>
    <property type="project" value="UniProtKB-KW"/>
</dbReference>
<keyword evidence="6" id="KW-0800">Toxin</keyword>
<accession>A0A212TED8</accession>
<feature type="binding site" evidence="6">
    <location>
        <position position="8"/>
    </location>
    <ligand>
        <name>Mg(2+)</name>
        <dbReference type="ChEBI" id="CHEBI:18420"/>
    </ligand>
</feature>
<evidence type="ECO:0000256" key="4">
    <source>
        <dbReference type="ARBA" id="ARBA00022801"/>
    </source>
</evidence>
<gene>
    <name evidence="6" type="primary">vapC</name>
    <name evidence="8" type="ORF">SAMN05445756_1107</name>
</gene>
<dbReference type="Pfam" id="PF01850">
    <property type="entry name" value="PIN"/>
    <property type="match status" value="1"/>
</dbReference>
<feature type="domain" description="PIN" evidence="7">
    <location>
        <begin position="6"/>
        <end position="127"/>
    </location>
</feature>
<proteinExistence type="inferred from homology"/>
<dbReference type="PANTHER" id="PTHR38826:SF5">
    <property type="entry name" value="RIBONUCLEASE VAPC13"/>
    <property type="match status" value="1"/>
</dbReference>
<dbReference type="SUPFAM" id="SSF88723">
    <property type="entry name" value="PIN domain-like"/>
    <property type="match status" value="1"/>
</dbReference>
<dbReference type="InterPro" id="IPR029060">
    <property type="entry name" value="PIN-like_dom_sf"/>
</dbReference>
<dbReference type="InterPro" id="IPR022907">
    <property type="entry name" value="VapC_family"/>
</dbReference>
<protein>
    <recommendedName>
        <fullName evidence="6">Ribonuclease VapC</fullName>
        <shortName evidence="6">RNase VapC</shortName>
        <ecNumber evidence="6">3.1.-.-</ecNumber>
    </recommendedName>
    <alternativeName>
        <fullName evidence="6">Toxin VapC</fullName>
    </alternativeName>
</protein>
<dbReference type="HAMAP" id="MF_00265">
    <property type="entry name" value="VapC_Nob1"/>
    <property type="match status" value="1"/>
</dbReference>
<keyword evidence="2 6" id="KW-0540">Nuclease</keyword>
<dbReference type="AlphaFoldDB" id="A0A212TED8"/>
<reference evidence="8 9" key="1">
    <citation type="submission" date="2017-06" db="EMBL/GenBank/DDBJ databases">
        <authorList>
            <person name="Kim H.J."/>
            <person name="Triplett B.A."/>
        </authorList>
    </citation>
    <scope>NUCLEOTIDE SEQUENCE [LARGE SCALE GENOMIC DNA]</scope>
    <source>
        <strain evidence="8 9">DSM 22179</strain>
    </source>
</reference>
<evidence type="ECO:0000256" key="2">
    <source>
        <dbReference type="ARBA" id="ARBA00022722"/>
    </source>
</evidence>
<evidence type="ECO:0000259" key="7">
    <source>
        <dbReference type="Pfam" id="PF01850"/>
    </source>
</evidence>
<evidence type="ECO:0000256" key="5">
    <source>
        <dbReference type="ARBA" id="ARBA00022842"/>
    </source>
</evidence>
<dbReference type="Gene3D" id="3.40.50.1010">
    <property type="entry name" value="5'-nuclease"/>
    <property type="match status" value="1"/>
</dbReference>
<keyword evidence="9" id="KW-1185">Reference proteome</keyword>
<comment type="cofactor">
    <cofactor evidence="6">
        <name>Mg(2+)</name>
        <dbReference type="ChEBI" id="CHEBI:18420"/>
    </cofactor>
</comment>
<dbReference type="EMBL" id="FYEZ01000001">
    <property type="protein sequence ID" value="SNC64417.1"/>
    <property type="molecule type" value="Genomic_DNA"/>
</dbReference>
<dbReference type="PANTHER" id="PTHR38826">
    <property type="entry name" value="RIBONUCLEASE VAPC13"/>
    <property type="match status" value="1"/>
</dbReference>
<comment type="similarity">
    <text evidence="6">Belongs to the PINc/VapC protein family.</text>
</comment>
<comment type="function">
    <text evidence="6">Toxic component of a toxin-antitoxin (TA) system. An RNase.</text>
</comment>
<dbReference type="RefSeq" id="WP_234994284.1">
    <property type="nucleotide sequence ID" value="NZ_FYEZ01000001.1"/>
</dbReference>
<name>A0A212TED8_9MICO</name>
<dbReference type="EC" id="3.1.-.-" evidence="6"/>
<organism evidence="8 9">
    <name type="scientific">Kytococcus aerolatus</name>
    <dbReference type="NCBI Taxonomy" id="592308"/>
    <lineage>
        <taxon>Bacteria</taxon>
        <taxon>Bacillati</taxon>
        <taxon>Actinomycetota</taxon>
        <taxon>Actinomycetes</taxon>
        <taxon>Micrococcales</taxon>
        <taxon>Kytococcaceae</taxon>
        <taxon>Kytococcus</taxon>
    </lineage>
</organism>
<keyword evidence="4 6" id="KW-0378">Hydrolase</keyword>
<evidence type="ECO:0000313" key="8">
    <source>
        <dbReference type="EMBL" id="SNC64417.1"/>
    </source>
</evidence>
<keyword evidence="3 6" id="KW-0479">Metal-binding</keyword>
<evidence type="ECO:0000256" key="3">
    <source>
        <dbReference type="ARBA" id="ARBA00022723"/>
    </source>
</evidence>
<dbReference type="GO" id="GO:0004540">
    <property type="term" value="F:RNA nuclease activity"/>
    <property type="evidence" value="ECO:0007669"/>
    <property type="project" value="InterPro"/>
</dbReference>